<reference evidence="2 3" key="1">
    <citation type="journal article" date="2016" name="Proc. Natl. Acad. Sci. U.S.A.">
        <title>Comparative genomics of biotechnologically important yeasts.</title>
        <authorList>
            <person name="Riley R."/>
            <person name="Haridas S."/>
            <person name="Wolfe K.H."/>
            <person name="Lopes M.R."/>
            <person name="Hittinger C.T."/>
            <person name="Goeker M."/>
            <person name="Salamov A.A."/>
            <person name="Wisecaver J.H."/>
            <person name="Long T.M."/>
            <person name="Calvey C.H."/>
            <person name="Aerts A.L."/>
            <person name="Barry K.W."/>
            <person name="Choi C."/>
            <person name="Clum A."/>
            <person name="Coughlan A.Y."/>
            <person name="Deshpande S."/>
            <person name="Douglass A.P."/>
            <person name="Hanson S.J."/>
            <person name="Klenk H.-P."/>
            <person name="LaButti K.M."/>
            <person name="Lapidus A."/>
            <person name="Lindquist E.A."/>
            <person name="Lipzen A.M."/>
            <person name="Meier-Kolthoff J.P."/>
            <person name="Ohm R.A."/>
            <person name="Otillar R.P."/>
            <person name="Pangilinan J.L."/>
            <person name="Peng Y."/>
            <person name="Rokas A."/>
            <person name="Rosa C.A."/>
            <person name="Scheuner C."/>
            <person name="Sibirny A.A."/>
            <person name="Slot J.C."/>
            <person name="Stielow J.B."/>
            <person name="Sun H."/>
            <person name="Kurtzman C.P."/>
            <person name="Blackwell M."/>
            <person name="Grigoriev I.V."/>
            <person name="Jeffries T.W."/>
        </authorList>
    </citation>
    <scope>NUCLEOTIDE SEQUENCE [LARGE SCALE GENOMIC DNA]</scope>
    <source>
        <strain evidence="3">ATCC 18201 / CBS 1600 / BCRC 20928 / JCM 3617 / NBRC 0987 / NRRL Y-1542</strain>
    </source>
</reference>
<dbReference type="AlphaFoldDB" id="A0A1E4S0T6"/>
<dbReference type="RefSeq" id="XP_020070130.1">
    <property type="nucleotide sequence ID" value="XM_020218036.1"/>
</dbReference>
<gene>
    <name evidence="2" type="ORF">CYBJADRAFT_97289</name>
</gene>
<dbReference type="PANTHER" id="PTHR31283:SF5">
    <property type="entry name" value="EKC_KEOPS COMPLEX SUBUNIT LAGE3"/>
    <property type="match status" value="1"/>
</dbReference>
<sequence length="89" mass="10116">MTAKRQKMSFSCILDIGVPFETEKQATIAKRTLEQDPILKPDDLVVRYEVNTSSLDMHFEAISDRVLRVAVSSVLESLKTVIEVIDEFE</sequence>
<dbReference type="Proteomes" id="UP000094389">
    <property type="component" value="Unassembled WGS sequence"/>
</dbReference>
<comment type="similarity">
    <text evidence="1">Belongs to the CTAG/PCC1 family.</text>
</comment>
<dbReference type="GeneID" id="30992432"/>
<evidence type="ECO:0000313" key="2">
    <source>
        <dbReference type="EMBL" id="ODV73091.1"/>
    </source>
</evidence>
<protein>
    <submittedName>
        <fullName evidence="2">Transcription factor Pcc1</fullName>
    </submittedName>
</protein>
<evidence type="ECO:0000256" key="1">
    <source>
        <dbReference type="ARBA" id="ARBA00007073"/>
    </source>
</evidence>
<dbReference type="EMBL" id="KV453932">
    <property type="protein sequence ID" value="ODV73091.1"/>
    <property type="molecule type" value="Genomic_DNA"/>
</dbReference>
<dbReference type="OMA" id="KTIIECM"/>
<evidence type="ECO:0000313" key="3">
    <source>
        <dbReference type="Proteomes" id="UP000094389"/>
    </source>
</evidence>
<dbReference type="GO" id="GO:0000408">
    <property type="term" value="C:EKC/KEOPS complex"/>
    <property type="evidence" value="ECO:0007669"/>
    <property type="project" value="TreeGrafter"/>
</dbReference>
<dbReference type="Pfam" id="PF09341">
    <property type="entry name" value="Pcc1"/>
    <property type="match status" value="1"/>
</dbReference>
<name>A0A1E4S0T6_CYBJN</name>
<dbReference type="GO" id="GO:0070525">
    <property type="term" value="P:tRNA threonylcarbamoyladenosine metabolic process"/>
    <property type="evidence" value="ECO:0007669"/>
    <property type="project" value="TreeGrafter"/>
</dbReference>
<dbReference type="OrthoDB" id="10025739at2759"/>
<keyword evidence="3" id="KW-1185">Reference proteome</keyword>
<dbReference type="Gene3D" id="3.30.310.50">
    <property type="entry name" value="Alpha-D-phosphohexomutase, C-terminal domain"/>
    <property type="match status" value="1"/>
</dbReference>
<dbReference type="InterPro" id="IPR015419">
    <property type="entry name" value="CTAG/Pcc1"/>
</dbReference>
<proteinExistence type="inferred from homology"/>
<dbReference type="PANTHER" id="PTHR31283">
    <property type="entry name" value="EKC/KEOPS COMPLEX SUBUNIT PCC1 FAMILY MEMBER"/>
    <property type="match status" value="1"/>
</dbReference>
<organism evidence="2 3">
    <name type="scientific">Cyberlindnera jadinii (strain ATCC 18201 / CBS 1600 / BCRC 20928 / JCM 3617 / NBRC 0987 / NRRL Y-1542)</name>
    <name type="common">Torula yeast</name>
    <name type="synonym">Candida utilis</name>
    <dbReference type="NCBI Taxonomy" id="983966"/>
    <lineage>
        <taxon>Eukaryota</taxon>
        <taxon>Fungi</taxon>
        <taxon>Dikarya</taxon>
        <taxon>Ascomycota</taxon>
        <taxon>Saccharomycotina</taxon>
        <taxon>Saccharomycetes</taxon>
        <taxon>Phaffomycetales</taxon>
        <taxon>Phaffomycetaceae</taxon>
        <taxon>Cyberlindnera</taxon>
    </lineage>
</organism>
<accession>A0A1E4S0T6</accession>